<evidence type="ECO:0000313" key="2">
    <source>
        <dbReference type="EMBL" id="KAI6651783.1"/>
    </source>
</evidence>
<dbReference type="EMBL" id="JAKMXF010000302">
    <property type="protein sequence ID" value="KAI6651783.1"/>
    <property type="molecule type" value="Genomic_DNA"/>
</dbReference>
<proteinExistence type="predicted"/>
<sequence length="166" mass="19097">MLLYSTVDPLIGGNFICFCSTYRSTSIIGAETKKNGKFRIESSKASKRSSNSSESNIEKKCKPFDGEIRRRVRSKSRDRTERCERQARKIYNGDENRRNAGQHLYIDEQNDRTIPMREKYYDDIFTGKGNTVTGTIIASPLRIYKQDTVVVQQKLRFATGLNACQY</sequence>
<name>A0AAV7JSC2_9METZ</name>
<comment type="caution">
    <text evidence="2">The sequence shown here is derived from an EMBL/GenBank/DDBJ whole genome shotgun (WGS) entry which is preliminary data.</text>
</comment>
<feature type="region of interest" description="Disordered" evidence="1">
    <location>
        <begin position="41"/>
        <end position="62"/>
    </location>
</feature>
<accession>A0AAV7JSC2</accession>
<protein>
    <submittedName>
        <fullName evidence="2">Uncharacterized protein</fullName>
    </submittedName>
</protein>
<evidence type="ECO:0000313" key="3">
    <source>
        <dbReference type="Proteomes" id="UP001165289"/>
    </source>
</evidence>
<gene>
    <name evidence="2" type="ORF">LOD99_5030</name>
</gene>
<keyword evidence="3" id="KW-1185">Reference proteome</keyword>
<dbReference type="Proteomes" id="UP001165289">
    <property type="component" value="Unassembled WGS sequence"/>
</dbReference>
<organism evidence="2 3">
    <name type="scientific">Oopsacas minuta</name>
    <dbReference type="NCBI Taxonomy" id="111878"/>
    <lineage>
        <taxon>Eukaryota</taxon>
        <taxon>Metazoa</taxon>
        <taxon>Porifera</taxon>
        <taxon>Hexactinellida</taxon>
        <taxon>Hexasterophora</taxon>
        <taxon>Lyssacinosida</taxon>
        <taxon>Leucopsacidae</taxon>
        <taxon>Oopsacas</taxon>
    </lineage>
</organism>
<reference evidence="2 3" key="1">
    <citation type="journal article" date="2023" name="BMC Biol.">
        <title>The compact genome of the sponge Oopsacas minuta (Hexactinellida) is lacking key metazoan core genes.</title>
        <authorList>
            <person name="Santini S."/>
            <person name="Schenkelaars Q."/>
            <person name="Jourda C."/>
            <person name="Duchesne M."/>
            <person name="Belahbib H."/>
            <person name="Rocher C."/>
            <person name="Selva M."/>
            <person name="Riesgo A."/>
            <person name="Vervoort M."/>
            <person name="Leys S.P."/>
            <person name="Kodjabachian L."/>
            <person name="Le Bivic A."/>
            <person name="Borchiellini C."/>
            <person name="Claverie J.M."/>
            <person name="Renard E."/>
        </authorList>
    </citation>
    <scope>NUCLEOTIDE SEQUENCE [LARGE SCALE GENOMIC DNA]</scope>
    <source>
        <strain evidence="2">SPO-2</strain>
    </source>
</reference>
<dbReference type="AlphaFoldDB" id="A0AAV7JSC2"/>
<evidence type="ECO:0000256" key="1">
    <source>
        <dbReference type="SAM" id="MobiDB-lite"/>
    </source>
</evidence>